<keyword evidence="1" id="KW-0812">Transmembrane</keyword>
<organism evidence="2">
    <name type="scientific">Hafnia alvei</name>
    <dbReference type="NCBI Taxonomy" id="569"/>
    <lineage>
        <taxon>Bacteria</taxon>
        <taxon>Pseudomonadati</taxon>
        <taxon>Pseudomonadota</taxon>
        <taxon>Gammaproteobacteria</taxon>
        <taxon>Enterobacterales</taxon>
        <taxon>Hafniaceae</taxon>
        <taxon>Hafnia</taxon>
    </lineage>
</organism>
<dbReference type="EMBL" id="KX117088">
    <property type="protein sequence ID" value="ANF30052.1"/>
    <property type="molecule type" value="Genomic_DNA"/>
</dbReference>
<proteinExistence type="predicted"/>
<feature type="transmembrane region" description="Helical" evidence="1">
    <location>
        <begin position="314"/>
        <end position="333"/>
    </location>
</feature>
<dbReference type="InterPro" id="IPR049458">
    <property type="entry name" value="EpsG-like"/>
</dbReference>
<keyword evidence="1" id="KW-1133">Transmembrane helix</keyword>
<feature type="transmembrane region" description="Helical" evidence="1">
    <location>
        <begin position="263"/>
        <end position="283"/>
    </location>
</feature>
<feature type="transmembrane region" description="Helical" evidence="1">
    <location>
        <begin position="28"/>
        <end position="46"/>
    </location>
</feature>
<keyword evidence="1" id="KW-0472">Membrane</keyword>
<reference evidence="2" key="1">
    <citation type="journal article" date="2016" name="PLoS ONE">
        <title>Genetic Diversity of O-Antigens in Hafnia alvei and the Development of a Suspension Array for Serotype Detection.</title>
        <authorList>
            <person name="Duan Z."/>
            <person name="Niedziela T."/>
            <person name="Lugowski C."/>
            <person name="Cao B."/>
            <person name="Wang T."/>
            <person name="Xu L."/>
            <person name="Yang B."/>
            <person name="Liu B."/>
            <person name="Wang L."/>
        </authorList>
    </citation>
    <scope>NUCLEOTIDE SEQUENCE</scope>
    <source>
        <strain evidence="2">PCM1211</strain>
    </source>
</reference>
<evidence type="ECO:0008006" key="3">
    <source>
        <dbReference type="Google" id="ProtNLM"/>
    </source>
</evidence>
<protein>
    <recommendedName>
        <fullName evidence="3">EpsG family protein</fullName>
    </recommendedName>
</protein>
<name>A0A172X0B8_HAFAL</name>
<feature type="transmembrane region" description="Helical" evidence="1">
    <location>
        <begin position="86"/>
        <end position="106"/>
    </location>
</feature>
<feature type="transmembrane region" description="Helical" evidence="1">
    <location>
        <begin position="6"/>
        <end position="21"/>
    </location>
</feature>
<dbReference type="AlphaFoldDB" id="A0A172X0B8"/>
<dbReference type="Pfam" id="PF14897">
    <property type="entry name" value="EpsG"/>
    <property type="match status" value="1"/>
</dbReference>
<feature type="transmembrane region" description="Helical" evidence="1">
    <location>
        <begin position="289"/>
        <end position="307"/>
    </location>
</feature>
<accession>A0A172X0B8</accession>
<feature type="transmembrane region" description="Helical" evidence="1">
    <location>
        <begin position="112"/>
        <end position="128"/>
    </location>
</feature>
<feature type="transmembrane region" description="Helical" evidence="1">
    <location>
        <begin position="186"/>
        <end position="205"/>
    </location>
</feature>
<evidence type="ECO:0000313" key="2">
    <source>
        <dbReference type="EMBL" id="ANF30052.1"/>
    </source>
</evidence>
<sequence>MYMILLSFPLFISSLFWWMFNSNIRKIISLLCIIWLSSLISCFYLNGNDWSIYFLSFLDNGTPFSSFEFGFVYLFKSLLFISFDNFGISIFLLYFFCFIFLSLILYRYKCNLPFFFALLILSLGFSLVLEQLRQLIACIIVFYSLLNFSYFKKNYLILVFIASCFHASALVILPIFMLLKIKRDDFFSIASLLSFILIFFGVLISKPVFNSLAGLNFIFAKIAYYLSLSEIEIKLGILNVLDFIFIALYCLRLVGKVNGADNYLLRMIFIGSLIHLLSSSVPLFGRVSYYFYFIIFFYFSNIPFCFSRYVRLNSIYVGCFLSIFIIFNFVSYFRNPIAPIDFLQLDVNMSYLYNGNNELFDLAQQKLISSNQLNATR</sequence>
<evidence type="ECO:0000256" key="1">
    <source>
        <dbReference type="SAM" id="Phobius"/>
    </source>
</evidence>
<feature type="transmembrane region" description="Helical" evidence="1">
    <location>
        <begin position="157"/>
        <end position="179"/>
    </location>
</feature>
<feature type="transmembrane region" description="Helical" evidence="1">
    <location>
        <begin position="233"/>
        <end position="251"/>
    </location>
</feature>